<name>A0ABW8JUC2_9GAMM</name>
<protein>
    <submittedName>
        <fullName evidence="2">NAD-dependent epimerase/dehydratase family protein</fullName>
    </submittedName>
</protein>
<proteinExistence type="predicted"/>
<dbReference type="Pfam" id="PF01370">
    <property type="entry name" value="Epimerase"/>
    <property type="match status" value="1"/>
</dbReference>
<dbReference type="SUPFAM" id="SSF51735">
    <property type="entry name" value="NAD(P)-binding Rossmann-fold domains"/>
    <property type="match status" value="1"/>
</dbReference>
<dbReference type="Proteomes" id="UP001620460">
    <property type="component" value="Unassembled WGS sequence"/>
</dbReference>
<dbReference type="InterPro" id="IPR001509">
    <property type="entry name" value="Epimerase_deHydtase"/>
</dbReference>
<organism evidence="2 3">
    <name type="scientific">Dyella ginsengisoli</name>
    <dbReference type="NCBI Taxonomy" id="363848"/>
    <lineage>
        <taxon>Bacteria</taxon>
        <taxon>Pseudomonadati</taxon>
        <taxon>Pseudomonadota</taxon>
        <taxon>Gammaproteobacteria</taxon>
        <taxon>Lysobacterales</taxon>
        <taxon>Rhodanobacteraceae</taxon>
        <taxon>Dyella</taxon>
    </lineage>
</organism>
<evidence type="ECO:0000313" key="3">
    <source>
        <dbReference type="Proteomes" id="UP001620460"/>
    </source>
</evidence>
<dbReference type="RefSeq" id="WP_404632179.1">
    <property type="nucleotide sequence ID" value="NZ_JADIKM010000002.1"/>
</dbReference>
<gene>
    <name evidence="2" type="ORF">ISP17_08780</name>
</gene>
<dbReference type="EMBL" id="JADIKM010000002">
    <property type="protein sequence ID" value="MFK2904059.1"/>
    <property type="molecule type" value="Genomic_DNA"/>
</dbReference>
<dbReference type="Gene3D" id="3.40.50.720">
    <property type="entry name" value="NAD(P)-binding Rossmann-like Domain"/>
    <property type="match status" value="1"/>
</dbReference>
<evidence type="ECO:0000259" key="1">
    <source>
        <dbReference type="Pfam" id="PF01370"/>
    </source>
</evidence>
<dbReference type="PANTHER" id="PTHR48079">
    <property type="entry name" value="PROTEIN YEEZ"/>
    <property type="match status" value="1"/>
</dbReference>
<evidence type="ECO:0000313" key="2">
    <source>
        <dbReference type="EMBL" id="MFK2904059.1"/>
    </source>
</evidence>
<keyword evidence="3" id="KW-1185">Reference proteome</keyword>
<dbReference type="InterPro" id="IPR036291">
    <property type="entry name" value="NAD(P)-bd_dom_sf"/>
</dbReference>
<reference evidence="2 3" key="1">
    <citation type="submission" date="2020-10" db="EMBL/GenBank/DDBJ databases">
        <title>Phylogeny of dyella-like bacteria.</title>
        <authorList>
            <person name="Fu J."/>
        </authorList>
    </citation>
    <scope>NUCLEOTIDE SEQUENCE [LARGE SCALE GENOMIC DNA]</scope>
    <source>
        <strain evidence="2 3">Gsoil3046</strain>
    </source>
</reference>
<dbReference type="PANTHER" id="PTHR48079:SF6">
    <property type="entry name" value="NAD(P)-BINDING DOMAIN-CONTAINING PROTEIN-RELATED"/>
    <property type="match status" value="1"/>
</dbReference>
<feature type="domain" description="NAD-dependent epimerase/dehydratase" evidence="1">
    <location>
        <begin position="11"/>
        <end position="203"/>
    </location>
</feature>
<dbReference type="InterPro" id="IPR051783">
    <property type="entry name" value="NAD(P)-dependent_oxidoreduct"/>
</dbReference>
<accession>A0ABW8JUC2</accession>
<sequence>MSERVLLAGCGDLGERVARRLLARGDAVFALRRHPPAHSIDGITWLAGDMTQADRLPPMPPDITQLVHLPTPGARDEAAYRAVFVDGLRHVMAALEPASLKQVLFVSSSAVYSENGGGGVDEDTPPDPPGFNGAVLLEAERWLAAQPVAGIALRLAGLYGPGRLQLIDRLRAGLARVPRTQTHWANRIHVEDAAAAIAHLLALDDPQPVYLGVDDMPLPIDVLYDHLAALAGAPPPADGPGPAGIGSKRLRNARLRASGWVPQWPDAREGYAALMHPTDRSG</sequence>
<comment type="caution">
    <text evidence="2">The sequence shown here is derived from an EMBL/GenBank/DDBJ whole genome shotgun (WGS) entry which is preliminary data.</text>
</comment>